<accession>A0A371DCR9</accession>
<evidence type="ECO:0000313" key="2">
    <source>
        <dbReference type="EMBL" id="RDX50313.1"/>
    </source>
</evidence>
<reference evidence="2 3" key="1">
    <citation type="journal article" date="2018" name="Biotechnol. Biofuels">
        <title>Integrative visual omics of the white-rot fungus Polyporus brumalis exposes the biotechnological potential of its oxidative enzymes for delignifying raw plant biomass.</title>
        <authorList>
            <person name="Miyauchi S."/>
            <person name="Rancon A."/>
            <person name="Drula E."/>
            <person name="Hage H."/>
            <person name="Chaduli D."/>
            <person name="Favel A."/>
            <person name="Grisel S."/>
            <person name="Henrissat B."/>
            <person name="Herpoel-Gimbert I."/>
            <person name="Ruiz-Duenas F.J."/>
            <person name="Chevret D."/>
            <person name="Hainaut M."/>
            <person name="Lin J."/>
            <person name="Wang M."/>
            <person name="Pangilinan J."/>
            <person name="Lipzen A."/>
            <person name="Lesage-Meessen L."/>
            <person name="Navarro D."/>
            <person name="Riley R."/>
            <person name="Grigoriev I.V."/>
            <person name="Zhou S."/>
            <person name="Raouche S."/>
            <person name="Rosso M.N."/>
        </authorList>
    </citation>
    <scope>NUCLEOTIDE SEQUENCE [LARGE SCALE GENOMIC DNA]</scope>
    <source>
        <strain evidence="2 3">BRFM 1820</strain>
    </source>
</reference>
<organism evidence="2 3">
    <name type="scientific">Lentinus brumalis</name>
    <dbReference type="NCBI Taxonomy" id="2498619"/>
    <lineage>
        <taxon>Eukaryota</taxon>
        <taxon>Fungi</taxon>
        <taxon>Dikarya</taxon>
        <taxon>Basidiomycota</taxon>
        <taxon>Agaricomycotina</taxon>
        <taxon>Agaricomycetes</taxon>
        <taxon>Polyporales</taxon>
        <taxon>Polyporaceae</taxon>
        <taxon>Lentinus</taxon>
    </lineage>
</organism>
<protein>
    <submittedName>
        <fullName evidence="2">Uncharacterized protein</fullName>
    </submittedName>
</protein>
<keyword evidence="1" id="KW-0472">Membrane</keyword>
<gene>
    <name evidence="2" type="ORF">OH76DRAFT_469701</name>
</gene>
<dbReference type="OrthoDB" id="2122982at2759"/>
<dbReference type="Proteomes" id="UP000256964">
    <property type="component" value="Unassembled WGS sequence"/>
</dbReference>
<feature type="transmembrane region" description="Helical" evidence="1">
    <location>
        <begin position="91"/>
        <end position="110"/>
    </location>
</feature>
<keyword evidence="3" id="KW-1185">Reference proteome</keyword>
<dbReference type="AlphaFoldDB" id="A0A371DCR9"/>
<keyword evidence="1" id="KW-0812">Transmembrane</keyword>
<keyword evidence="1" id="KW-1133">Transmembrane helix</keyword>
<dbReference type="STRING" id="139420.A0A371DCR9"/>
<proteinExistence type="predicted"/>
<evidence type="ECO:0000256" key="1">
    <source>
        <dbReference type="SAM" id="Phobius"/>
    </source>
</evidence>
<dbReference type="EMBL" id="KZ857400">
    <property type="protein sequence ID" value="RDX50313.1"/>
    <property type="molecule type" value="Genomic_DNA"/>
</dbReference>
<sequence length="112" mass="13178">MRRTVICYACNERMEREKEWLFLRRSNATQGEGEHDWSHTLVSAPGPEVITADRDQEMALVVDEGIARLEAKLDARLAALEDLHHHHHQHMLILMVSLTLYHALHLYFTFFW</sequence>
<name>A0A371DCR9_9APHY</name>
<evidence type="ECO:0000313" key="3">
    <source>
        <dbReference type="Proteomes" id="UP000256964"/>
    </source>
</evidence>